<keyword evidence="6" id="KW-1185">Reference proteome</keyword>
<feature type="repeat" description="CSPG" evidence="4">
    <location>
        <begin position="1"/>
        <end position="89"/>
    </location>
</feature>
<dbReference type="AlphaFoldDB" id="A0A7L3LSZ7"/>
<dbReference type="InterPro" id="IPR039005">
    <property type="entry name" value="CSPG_rpt"/>
</dbReference>
<dbReference type="PANTHER" id="PTHR45739">
    <property type="entry name" value="MATRIX PROTEIN, PUTATIVE-RELATED"/>
    <property type="match status" value="1"/>
</dbReference>
<dbReference type="GO" id="GO:0009653">
    <property type="term" value="P:anatomical structure morphogenesis"/>
    <property type="evidence" value="ECO:0007669"/>
    <property type="project" value="TreeGrafter"/>
</dbReference>
<feature type="non-terminal residue" evidence="5">
    <location>
        <position position="1"/>
    </location>
</feature>
<proteinExistence type="predicted"/>
<feature type="non-terminal residue" evidence="5">
    <location>
        <position position="89"/>
    </location>
</feature>
<evidence type="ECO:0000313" key="6">
    <source>
        <dbReference type="Proteomes" id="UP000582182"/>
    </source>
</evidence>
<dbReference type="Pfam" id="PF16184">
    <property type="entry name" value="Cadherin_3"/>
    <property type="match status" value="1"/>
</dbReference>
<keyword evidence="3" id="KW-0325">Glycoprotein</keyword>
<evidence type="ECO:0000256" key="4">
    <source>
        <dbReference type="PROSITE-ProRule" id="PRU01201"/>
    </source>
</evidence>
<evidence type="ECO:0000313" key="5">
    <source>
        <dbReference type="EMBL" id="NXU56120.1"/>
    </source>
</evidence>
<sequence>GDIIVFKKPLRVPKGDRGYITTNVLLALDGTDKPEELLYVITSAPQHGQIEYISYPGIPITSFSQMDIARRIVCYIHKSKTVAPEDSFR</sequence>
<evidence type="ECO:0000256" key="1">
    <source>
        <dbReference type="ARBA" id="ARBA00022729"/>
    </source>
</evidence>
<reference evidence="5 6" key="1">
    <citation type="submission" date="2019-09" db="EMBL/GenBank/DDBJ databases">
        <title>Bird 10,000 Genomes (B10K) Project - Family phase.</title>
        <authorList>
            <person name="Zhang G."/>
        </authorList>
    </citation>
    <scope>NUCLEOTIDE SEQUENCE [LARGE SCALE GENOMIC DNA]</scope>
    <source>
        <strain evidence="5">B10K-DU-029-46</strain>
    </source>
</reference>
<keyword evidence="1" id="KW-0732">Signal</keyword>
<evidence type="ECO:0000256" key="3">
    <source>
        <dbReference type="ARBA" id="ARBA00023180"/>
    </source>
</evidence>
<accession>A0A7L3LSZ7</accession>
<dbReference type="PROSITE" id="PS51854">
    <property type="entry name" value="CSPG"/>
    <property type="match status" value="1"/>
</dbReference>
<comment type="caution">
    <text evidence="5">The sequence shown here is derived from an EMBL/GenBank/DDBJ whole genome shotgun (WGS) entry which is preliminary data.</text>
</comment>
<dbReference type="PANTHER" id="PTHR45739:SF7">
    <property type="entry name" value="FRAS1-RELATED EXTRACELLULAR MATRIX PROTEIN 1"/>
    <property type="match status" value="1"/>
</dbReference>
<evidence type="ECO:0000256" key="2">
    <source>
        <dbReference type="ARBA" id="ARBA00022737"/>
    </source>
</evidence>
<protein>
    <submittedName>
        <fullName evidence="5">FREM1 protein</fullName>
    </submittedName>
</protein>
<dbReference type="OrthoDB" id="430044at2759"/>
<dbReference type="EMBL" id="VZTY01025474">
    <property type="protein sequence ID" value="NXU56120.1"/>
    <property type="molecule type" value="Genomic_DNA"/>
</dbReference>
<name>A0A7L3LSZ7_9CHAR</name>
<keyword evidence="2" id="KW-0677">Repeat</keyword>
<organism evidence="5 6">
    <name type="scientific">Turnix velox</name>
    <name type="common">Little buttonquail</name>
    <dbReference type="NCBI Taxonomy" id="2529409"/>
    <lineage>
        <taxon>Eukaryota</taxon>
        <taxon>Metazoa</taxon>
        <taxon>Chordata</taxon>
        <taxon>Craniata</taxon>
        <taxon>Vertebrata</taxon>
        <taxon>Euteleostomi</taxon>
        <taxon>Archelosauria</taxon>
        <taxon>Archosauria</taxon>
        <taxon>Dinosauria</taxon>
        <taxon>Saurischia</taxon>
        <taxon>Theropoda</taxon>
        <taxon>Coelurosauria</taxon>
        <taxon>Aves</taxon>
        <taxon>Neognathae</taxon>
        <taxon>Neoaves</taxon>
        <taxon>Charadriiformes</taxon>
        <taxon>Turnicidae</taxon>
        <taxon>Turnix</taxon>
    </lineage>
</organism>
<gene>
    <name evidence="5" type="primary">Frem1_1</name>
    <name evidence="5" type="ORF">TURVEL_R05887</name>
</gene>
<dbReference type="InterPro" id="IPR051561">
    <property type="entry name" value="FRAS1_ECM"/>
</dbReference>
<dbReference type="Proteomes" id="UP000582182">
    <property type="component" value="Unassembled WGS sequence"/>
</dbReference>